<keyword evidence="3" id="KW-1185">Reference proteome</keyword>
<proteinExistence type="predicted"/>
<name>A0AAV7Q489_PLEWA</name>
<reference evidence="2" key="1">
    <citation type="journal article" date="2022" name="bioRxiv">
        <title>Sequencing and chromosome-scale assembly of the giantPleurodeles waltlgenome.</title>
        <authorList>
            <person name="Brown T."/>
            <person name="Elewa A."/>
            <person name="Iarovenko S."/>
            <person name="Subramanian E."/>
            <person name="Araus A.J."/>
            <person name="Petzold A."/>
            <person name="Susuki M."/>
            <person name="Suzuki K.-i.T."/>
            <person name="Hayashi T."/>
            <person name="Toyoda A."/>
            <person name="Oliveira C."/>
            <person name="Osipova E."/>
            <person name="Leigh N.D."/>
            <person name="Simon A."/>
            <person name="Yun M.H."/>
        </authorList>
    </citation>
    <scope>NUCLEOTIDE SEQUENCE</scope>
    <source>
        <strain evidence="2">20211129_DDA</strain>
        <tissue evidence="2">Liver</tissue>
    </source>
</reference>
<gene>
    <name evidence="2" type="ORF">NDU88_000829</name>
</gene>
<accession>A0AAV7Q489</accession>
<comment type="caution">
    <text evidence="2">The sequence shown here is derived from an EMBL/GenBank/DDBJ whole genome shotgun (WGS) entry which is preliminary data.</text>
</comment>
<feature type="compositionally biased region" description="Polar residues" evidence="1">
    <location>
        <begin position="132"/>
        <end position="146"/>
    </location>
</feature>
<protein>
    <submittedName>
        <fullName evidence="2">Uncharacterized protein</fullName>
    </submittedName>
</protein>
<organism evidence="2 3">
    <name type="scientific">Pleurodeles waltl</name>
    <name type="common">Iberian ribbed newt</name>
    <dbReference type="NCBI Taxonomy" id="8319"/>
    <lineage>
        <taxon>Eukaryota</taxon>
        <taxon>Metazoa</taxon>
        <taxon>Chordata</taxon>
        <taxon>Craniata</taxon>
        <taxon>Vertebrata</taxon>
        <taxon>Euteleostomi</taxon>
        <taxon>Amphibia</taxon>
        <taxon>Batrachia</taxon>
        <taxon>Caudata</taxon>
        <taxon>Salamandroidea</taxon>
        <taxon>Salamandridae</taxon>
        <taxon>Pleurodelinae</taxon>
        <taxon>Pleurodeles</taxon>
    </lineage>
</organism>
<sequence length="257" mass="28329">MSGPLTKILDLAIESKETETPLDTEAILQWAQRAICLLGNANCAMSTERRRSFLIRLDPKLPELATNEAGSSANGMLFGDKFIANLRKYVATFTALDKAQSNIKKVLNNALFIRAGRFRGRTPGRRFQTPRYATQGNRGNYPNQGNFYPNRYRGRGHPEAGSARRQVNTLAGRAEWGTGRPRAAVPLRLLQSREAPWTSAARVVFPFGSKLPVSTTLAFEKSPCPVPRLPRSVAANQTPSRAARLVSVPKRPLISGQ</sequence>
<evidence type="ECO:0000313" key="2">
    <source>
        <dbReference type="EMBL" id="KAJ1134377.1"/>
    </source>
</evidence>
<feature type="region of interest" description="Disordered" evidence="1">
    <location>
        <begin position="123"/>
        <end position="146"/>
    </location>
</feature>
<dbReference type="EMBL" id="JANPWB010000010">
    <property type="protein sequence ID" value="KAJ1134377.1"/>
    <property type="molecule type" value="Genomic_DNA"/>
</dbReference>
<evidence type="ECO:0000256" key="1">
    <source>
        <dbReference type="SAM" id="MobiDB-lite"/>
    </source>
</evidence>
<evidence type="ECO:0000313" key="3">
    <source>
        <dbReference type="Proteomes" id="UP001066276"/>
    </source>
</evidence>
<dbReference type="AlphaFoldDB" id="A0AAV7Q489"/>
<dbReference type="Proteomes" id="UP001066276">
    <property type="component" value="Chromosome 6"/>
</dbReference>